<comment type="caution">
    <text evidence="2">The sequence shown here is derived from an EMBL/GenBank/DDBJ whole genome shotgun (WGS) entry which is preliminary data.</text>
</comment>
<name>A0ABS4LB09_STRAV</name>
<dbReference type="EMBL" id="JAGGLQ010000011">
    <property type="protein sequence ID" value="MBP2039313.1"/>
    <property type="molecule type" value="Genomic_DNA"/>
</dbReference>
<protein>
    <submittedName>
        <fullName evidence="2">Uncharacterized protein</fullName>
    </submittedName>
</protein>
<dbReference type="Proteomes" id="UP001519310">
    <property type="component" value="Unassembled WGS sequence"/>
</dbReference>
<evidence type="ECO:0000313" key="3">
    <source>
        <dbReference type="Proteomes" id="UP001519310"/>
    </source>
</evidence>
<sequence>MKLTRSALALTVGALAPALLLATPALAAGPAAAAPAKVAAVTAGESPYDTMSDADLRVEVARILATNPGKGVTRAANRALDGTTEDVRTFLKTGLAKAQDEDNMVAILRILNTKPGKGVTREINKALDGTPADRVAFLATGLRLAQAEDDRVAVATILARPGISDALYAEIQRLLDGGTPEELRYFITVGQYQF</sequence>
<dbReference type="InterPro" id="IPR005506">
    <property type="entry name" value="DUF312_ALF"/>
</dbReference>
<reference evidence="2 3" key="1">
    <citation type="submission" date="2021-03" db="EMBL/GenBank/DDBJ databases">
        <title>Genomic Encyclopedia of Type Strains, Phase IV (KMG-IV): sequencing the most valuable type-strain genomes for metagenomic binning, comparative biology and taxonomic classification.</title>
        <authorList>
            <person name="Goeker M."/>
        </authorList>
    </citation>
    <scope>NUCLEOTIDE SEQUENCE [LARGE SCALE GENOMIC DNA]</scope>
    <source>
        <strain evidence="2 3">DSM 40526</strain>
    </source>
</reference>
<feature type="chain" id="PRO_5045601152" evidence="1">
    <location>
        <begin position="28"/>
        <end position="194"/>
    </location>
</feature>
<proteinExistence type="predicted"/>
<evidence type="ECO:0000256" key="1">
    <source>
        <dbReference type="SAM" id="SignalP"/>
    </source>
</evidence>
<feature type="signal peptide" evidence="1">
    <location>
        <begin position="1"/>
        <end position="27"/>
    </location>
</feature>
<organism evidence="2 3">
    <name type="scientific">Streptomyces avidinii</name>
    <dbReference type="NCBI Taxonomy" id="1895"/>
    <lineage>
        <taxon>Bacteria</taxon>
        <taxon>Bacillati</taxon>
        <taxon>Actinomycetota</taxon>
        <taxon>Actinomycetes</taxon>
        <taxon>Kitasatosporales</taxon>
        <taxon>Streptomycetaceae</taxon>
        <taxon>Streptomyces</taxon>
    </lineage>
</organism>
<accession>A0ABS4LB09</accession>
<evidence type="ECO:0000313" key="2">
    <source>
        <dbReference type="EMBL" id="MBP2039313.1"/>
    </source>
</evidence>
<gene>
    <name evidence="2" type="ORF">J2Z77_005139</name>
</gene>
<keyword evidence="1" id="KW-0732">Signal</keyword>
<keyword evidence="3" id="KW-1185">Reference proteome</keyword>
<dbReference type="RefSeq" id="WP_189973464.1">
    <property type="nucleotide sequence ID" value="NZ_BMVL01000017.1"/>
</dbReference>
<dbReference type="Pfam" id="PF03752">
    <property type="entry name" value="ALF"/>
    <property type="match status" value="3"/>
</dbReference>